<organism evidence="2 3">
    <name type="scientific">Prosthecobacter vanneervenii</name>
    <dbReference type="NCBI Taxonomy" id="48466"/>
    <lineage>
        <taxon>Bacteria</taxon>
        <taxon>Pseudomonadati</taxon>
        <taxon>Verrucomicrobiota</taxon>
        <taxon>Verrucomicrobiia</taxon>
        <taxon>Verrucomicrobiales</taxon>
        <taxon>Verrucomicrobiaceae</taxon>
        <taxon>Prosthecobacter</taxon>
    </lineage>
</organism>
<feature type="transmembrane region" description="Helical" evidence="1">
    <location>
        <begin position="12"/>
        <end position="30"/>
    </location>
</feature>
<dbReference type="InterPro" id="IPR007352">
    <property type="entry name" value="DUF420"/>
</dbReference>
<evidence type="ECO:0000313" key="2">
    <source>
        <dbReference type="EMBL" id="MBB5032804.1"/>
    </source>
</evidence>
<dbReference type="PANTHER" id="PTHR37692">
    <property type="entry name" value="HYPOTHETICAL MEMBRANE SPANNING PROTEIN"/>
    <property type="match status" value="1"/>
</dbReference>
<gene>
    <name evidence="2" type="ORF">HNQ65_002386</name>
</gene>
<name>A0A7W7YAU7_9BACT</name>
<keyword evidence="1" id="KW-0812">Transmembrane</keyword>
<dbReference type="EMBL" id="JACHIG010000004">
    <property type="protein sequence ID" value="MBB5032804.1"/>
    <property type="molecule type" value="Genomic_DNA"/>
</dbReference>
<accession>A0A7W7YAU7</accession>
<dbReference type="Proteomes" id="UP000590740">
    <property type="component" value="Unassembled WGS sequence"/>
</dbReference>
<feature type="transmembrane region" description="Helical" evidence="1">
    <location>
        <begin position="119"/>
        <end position="138"/>
    </location>
</feature>
<keyword evidence="3" id="KW-1185">Reference proteome</keyword>
<feature type="transmembrane region" description="Helical" evidence="1">
    <location>
        <begin position="77"/>
        <end position="99"/>
    </location>
</feature>
<protein>
    <submittedName>
        <fullName evidence="2">Uncharacterized membrane protein YozB (DUF420 family)</fullName>
    </submittedName>
</protein>
<evidence type="ECO:0000313" key="3">
    <source>
        <dbReference type="Proteomes" id="UP000590740"/>
    </source>
</evidence>
<keyword evidence="1" id="KW-0472">Membrane</keyword>
<sequence>MDVTELPKLYTIFNGCALLHIILGLTMIKLGHKKPHIVSMVIALLFSTAFLGCYLYYHFHAGHVKFAGTGLSRPIYFTVLFTHIPLAILSLPLIIMTVLPGLKSRFDKHKRMAKWTVPVWLYVSVTGIIVYLMCYVWYGPPIRA</sequence>
<evidence type="ECO:0000256" key="1">
    <source>
        <dbReference type="SAM" id="Phobius"/>
    </source>
</evidence>
<comment type="caution">
    <text evidence="2">The sequence shown here is derived from an EMBL/GenBank/DDBJ whole genome shotgun (WGS) entry which is preliminary data.</text>
</comment>
<feature type="transmembrane region" description="Helical" evidence="1">
    <location>
        <begin position="37"/>
        <end position="57"/>
    </location>
</feature>
<keyword evidence="1" id="KW-1133">Transmembrane helix</keyword>
<dbReference type="PANTHER" id="PTHR37692:SF1">
    <property type="entry name" value="DUF420 DOMAIN-CONTAINING PROTEIN"/>
    <property type="match status" value="1"/>
</dbReference>
<reference evidence="2 3" key="1">
    <citation type="submission" date="2020-08" db="EMBL/GenBank/DDBJ databases">
        <title>Genomic Encyclopedia of Type Strains, Phase IV (KMG-IV): sequencing the most valuable type-strain genomes for metagenomic binning, comparative biology and taxonomic classification.</title>
        <authorList>
            <person name="Goeker M."/>
        </authorList>
    </citation>
    <scope>NUCLEOTIDE SEQUENCE [LARGE SCALE GENOMIC DNA]</scope>
    <source>
        <strain evidence="2 3">DSM 12252</strain>
    </source>
</reference>
<dbReference type="Pfam" id="PF04238">
    <property type="entry name" value="DUF420"/>
    <property type="match status" value="1"/>
</dbReference>
<proteinExistence type="predicted"/>
<dbReference type="AlphaFoldDB" id="A0A7W7YAU7"/>
<dbReference type="RefSeq" id="WP_184339714.1">
    <property type="nucleotide sequence ID" value="NZ_JACHIG010000004.1"/>
</dbReference>